<evidence type="ECO:0000313" key="8">
    <source>
        <dbReference type="Proteomes" id="UP000696485"/>
    </source>
</evidence>
<feature type="compositionally biased region" description="Polar residues" evidence="5">
    <location>
        <begin position="152"/>
        <end position="173"/>
    </location>
</feature>
<feature type="compositionally biased region" description="Low complexity" evidence="5">
    <location>
        <begin position="386"/>
        <end position="398"/>
    </location>
</feature>
<keyword evidence="3 6" id="KW-1133">Transmembrane helix</keyword>
<keyword evidence="8" id="KW-1185">Reference proteome</keyword>
<evidence type="ECO:0000256" key="2">
    <source>
        <dbReference type="ARBA" id="ARBA00022692"/>
    </source>
</evidence>
<accession>A0A9P5VG90</accession>
<proteinExistence type="predicted"/>
<feature type="region of interest" description="Disordered" evidence="5">
    <location>
        <begin position="351"/>
        <end position="419"/>
    </location>
</feature>
<dbReference type="Proteomes" id="UP000696485">
    <property type="component" value="Unassembled WGS sequence"/>
</dbReference>
<feature type="compositionally biased region" description="Low complexity" evidence="5">
    <location>
        <begin position="356"/>
        <end position="379"/>
    </location>
</feature>
<comment type="caution">
    <text evidence="7">The sequence shown here is derived from an EMBL/GenBank/DDBJ whole genome shotgun (WGS) entry which is preliminary data.</text>
</comment>
<dbReference type="PANTHER" id="PTHR43220">
    <property type="match status" value="1"/>
</dbReference>
<feature type="region of interest" description="Disordered" evidence="5">
    <location>
        <begin position="152"/>
        <end position="203"/>
    </location>
</feature>
<feature type="compositionally biased region" description="Polar residues" evidence="5">
    <location>
        <begin position="26"/>
        <end position="49"/>
    </location>
</feature>
<dbReference type="PANTHER" id="PTHR43220:SF21">
    <property type="entry name" value="TRANSMEMBRANE PROTEIN 41A"/>
    <property type="match status" value="1"/>
</dbReference>
<evidence type="ECO:0000256" key="1">
    <source>
        <dbReference type="ARBA" id="ARBA00004141"/>
    </source>
</evidence>
<keyword evidence="4 6" id="KW-0472">Membrane</keyword>
<dbReference type="GO" id="GO:0016020">
    <property type="term" value="C:membrane"/>
    <property type="evidence" value="ECO:0007669"/>
    <property type="project" value="UniProtKB-SubCell"/>
</dbReference>
<reference evidence="7" key="1">
    <citation type="journal article" date="2020" name="Fungal Divers.">
        <title>Resolving the Mortierellaceae phylogeny through synthesis of multi-gene phylogenetics and phylogenomics.</title>
        <authorList>
            <person name="Vandepol N."/>
            <person name="Liber J."/>
            <person name="Desiro A."/>
            <person name="Na H."/>
            <person name="Kennedy M."/>
            <person name="Barry K."/>
            <person name="Grigoriev I.V."/>
            <person name="Miller A.N."/>
            <person name="O'Donnell K."/>
            <person name="Stajich J.E."/>
            <person name="Bonito G."/>
        </authorList>
    </citation>
    <scope>NUCLEOTIDE SEQUENCE</scope>
    <source>
        <strain evidence="7">NVP1</strain>
    </source>
</reference>
<feature type="transmembrane region" description="Helical" evidence="6">
    <location>
        <begin position="219"/>
        <end position="237"/>
    </location>
</feature>
<feature type="region of interest" description="Disordered" evidence="5">
    <location>
        <begin position="24"/>
        <end position="56"/>
    </location>
</feature>
<feature type="transmembrane region" description="Helical" evidence="6">
    <location>
        <begin position="512"/>
        <end position="534"/>
    </location>
</feature>
<protein>
    <submittedName>
        <fullName evidence="7">Transmembrane protein 41A</fullName>
    </submittedName>
</protein>
<comment type="subcellular location">
    <subcellularLocation>
        <location evidence="1">Membrane</location>
        <topology evidence="1">Multi-pass membrane protein</topology>
    </subcellularLocation>
</comment>
<feature type="region of interest" description="Disordered" evidence="5">
    <location>
        <begin position="451"/>
        <end position="484"/>
    </location>
</feature>
<organism evidence="7 8">
    <name type="scientific">Podila minutissima</name>
    <dbReference type="NCBI Taxonomy" id="64525"/>
    <lineage>
        <taxon>Eukaryota</taxon>
        <taxon>Fungi</taxon>
        <taxon>Fungi incertae sedis</taxon>
        <taxon>Mucoromycota</taxon>
        <taxon>Mortierellomycotina</taxon>
        <taxon>Mortierellomycetes</taxon>
        <taxon>Mortierellales</taxon>
        <taxon>Mortierellaceae</taxon>
        <taxon>Podila</taxon>
    </lineage>
</organism>
<evidence type="ECO:0000313" key="7">
    <source>
        <dbReference type="EMBL" id="KAF9314925.1"/>
    </source>
</evidence>
<evidence type="ECO:0000256" key="3">
    <source>
        <dbReference type="ARBA" id="ARBA00022989"/>
    </source>
</evidence>
<feature type="transmembrane region" description="Helical" evidence="6">
    <location>
        <begin position="306"/>
        <end position="330"/>
    </location>
</feature>
<sequence>MSAFVASSMINPTVNPMSRFHDLNNPYHSRTGGRQRSSSFTQKTINSTIAPPGKGQYQSDLPLGYSENNLAAKSDRINLVPTPLTSTPLDTFKDLPVENGAVSTGRSRSNTLTSTNGLPAIVSTQFDHVIRPRRPSLVNRPSNPSIQAIALTPSSTVGTHDNDSTAPSQTRPHSTYPPPLLPQYSDSVNIGESSPDDVPTLTATTSRTGDFELGFMPRILILVGLFVMSLGGLYLIAQVLPPLSLPKSIDDVKVDAEILQEFATATYEGWLRTFWVFSVVYLWKQCFGIPGSAFLNILSGALYGPWFGTLLTSALTTVGSVFAYFMSFFLMEPIMNRYASTRLDQMRLQIQKKTRSSSSKSDKATATSSAVETSVTGTTPISNVYSPSLSPPSSSAAPGQRGTLRTRSSSFTVRGTSTTEQGDRVNVSYGYLVNNPPSSYPDDIEIQENEGLLTEDSKDEKPSVVASSAGEENNTTQTTEEEDDGPSLFMQLLLIRLFPLTPYWFINLASPLVGVPVIPFMTSMFLGCMPYNYICTQAGAIL</sequence>
<dbReference type="InterPro" id="IPR045014">
    <property type="entry name" value="TM41A/B"/>
</dbReference>
<evidence type="ECO:0000256" key="4">
    <source>
        <dbReference type="ARBA" id="ARBA00023136"/>
    </source>
</evidence>
<feature type="non-terminal residue" evidence="7">
    <location>
        <position position="1"/>
    </location>
</feature>
<evidence type="ECO:0000256" key="6">
    <source>
        <dbReference type="SAM" id="Phobius"/>
    </source>
</evidence>
<gene>
    <name evidence="7" type="primary">TMEM41A</name>
    <name evidence="7" type="ORF">BG006_003849</name>
</gene>
<keyword evidence="2 6" id="KW-0812">Transmembrane</keyword>
<evidence type="ECO:0000256" key="5">
    <source>
        <dbReference type="SAM" id="MobiDB-lite"/>
    </source>
</evidence>
<feature type="compositionally biased region" description="Polar residues" evidence="5">
    <location>
        <begin position="403"/>
        <end position="419"/>
    </location>
</feature>
<dbReference type="AlphaFoldDB" id="A0A9P5VG90"/>
<dbReference type="EMBL" id="JAAAUY010002128">
    <property type="protein sequence ID" value="KAF9314925.1"/>
    <property type="molecule type" value="Genomic_DNA"/>
</dbReference>
<name>A0A9P5VG90_9FUNG</name>